<feature type="region of interest" description="Disordered" evidence="1">
    <location>
        <begin position="35"/>
        <end position="166"/>
    </location>
</feature>
<feature type="compositionally biased region" description="Basic and acidic residues" evidence="1">
    <location>
        <begin position="156"/>
        <end position="166"/>
    </location>
</feature>
<feature type="compositionally biased region" description="Low complexity" evidence="1">
    <location>
        <begin position="71"/>
        <end position="84"/>
    </location>
</feature>
<feature type="non-terminal residue" evidence="2">
    <location>
        <position position="1"/>
    </location>
</feature>
<evidence type="ECO:0000313" key="2">
    <source>
        <dbReference type="EMBL" id="GFR47816.1"/>
    </source>
</evidence>
<keyword evidence="3" id="KW-1185">Reference proteome</keyword>
<dbReference type="AlphaFoldDB" id="A0AAD3DTQ0"/>
<gene>
    <name evidence="2" type="ORF">Agub_g9593</name>
</gene>
<reference evidence="2 3" key="1">
    <citation type="journal article" date="2021" name="Sci. Rep.">
        <title>Genome sequencing of the multicellular alga Astrephomene provides insights into convergent evolution of germ-soma differentiation.</title>
        <authorList>
            <person name="Yamashita S."/>
            <person name="Yamamoto K."/>
            <person name="Matsuzaki R."/>
            <person name="Suzuki S."/>
            <person name="Yamaguchi H."/>
            <person name="Hirooka S."/>
            <person name="Minakuchi Y."/>
            <person name="Miyagishima S."/>
            <person name="Kawachi M."/>
            <person name="Toyoda A."/>
            <person name="Nozaki H."/>
        </authorList>
    </citation>
    <scope>NUCLEOTIDE SEQUENCE [LARGE SCALE GENOMIC DNA]</scope>
    <source>
        <strain evidence="2 3">NIES-4017</strain>
    </source>
</reference>
<evidence type="ECO:0000256" key="1">
    <source>
        <dbReference type="SAM" id="MobiDB-lite"/>
    </source>
</evidence>
<dbReference type="EMBL" id="BMAR01000020">
    <property type="protein sequence ID" value="GFR47816.1"/>
    <property type="molecule type" value="Genomic_DNA"/>
</dbReference>
<feature type="compositionally biased region" description="Low complexity" evidence="1">
    <location>
        <begin position="93"/>
        <end position="109"/>
    </location>
</feature>
<comment type="caution">
    <text evidence="2">The sequence shown here is derived from an EMBL/GenBank/DDBJ whole genome shotgun (WGS) entry which is preliminary data.</text>
</comment>
<feature type="region of interest" description="Disordered" evidence="1">
    <location>
        <begin position="1"/>
        <end position="22"/>
    </location>
</feature>
<protein>
    <submittedName>
        <fullName evidence="2">Uncharacterized protein</fullName>
    </submittedName>
</protein>
<dbReference type="Proteomes" id="UP001054857">
    <property type="component" value="Unassembled WGS sequence"/>
</dbReference>
<proteinExistence type="predicted"/>
<evidence type="ECO:0000313" key="3">
    <source>
        <dbReference type="Proteomes" id="UP001054857"/>
    </source>
</evidence>
<accession>A0AAD3DTQ0</accession>
<organism evidence="2 3">
    <name type="scientific">Astrephomene gubernaculifera</name>
    <dbReference type="NCBI Taxonomy" id="47775"/>
    <lineage>
        <taxon>Eukaryota</taxon>
        <taxon>Viridiplantae</taxon>
        <taxon>Chlorophyta</taxon>
        <taxon>core chlorophytes</taxon>
        <taxon>Chlorophyceae</taxon>
        <taxon>CS clade</taxon>
        <taxon>Chlamydomonadales</taxon>
        <taxon>Astrephomenaceae</taxon>
        <taxon>Astrephomene</taxon>
    </lineage>
</organism>
<feature type="non-terminal residue" evidence="2">
    <location>
        <position position="166"/>
    </location>
</feature>
<sequence>PRAVQRALSQLEQRASEHGSKAAVIRARMMGIRVVAGGDGSQEDGADPSQEGNSPPKPRAGALWSRATAYGTAAGNAHDGADAASGGGEPELSSAGATTATAVSGTQASKPSIARRSPAIKRALPPTIPSSEATAVTAGAISTCMPADPNSIAASSEHESTHPAIT</sequence>
<name>A0AAD3DTQ0_9CHLO</name>